<evidence type="ECO:0000313" key="1">
    <source>
        <dbReference type="EMBL" id="GBN11263.1"/>
    </source>
</evidence>
<sequence length="106" mass="12246">MFKNYSRKSLARNKHTYRDKRESVWSQLGWVHTCCGTQPSQGAPELDPVIQILRCNQAYGDWYPNFKTKYVKLQRAAADEHKTLHVCIDGALCTREEVPILLTHPS</sequence>
<reference evidence="1 2" key="1">
    <citation type="journal article" date="2019" name="Sci. Rep.">
        <title>Orb-weaving spider Araneus ventricosus genome elucidates the spidroin gene catalogue.</title>
        <authorList>
            <person name="Kono N."/>
            <person name="Nakamura H."/>
            <person name="Ohtoshi R."/>
            <person name="Moran D.A.P."/>
            <person name="Shinohara A."/>
            <person name="Yoshida Y."/>
            <person name="Fujiwara M."/>
            <person name="Mori M."/>
            <person name="Tomita M."/>
            <person name="Arakawa K."/>
        </authorList>
    </citation>
    <scope>NUCLEOTIDE SEQUENCE [LARGE SCALE GENOMIC DNA]</scope>
</reference>
<comment type="caution">
    <text evidence="1">The sequence shown here is derived from an EMBL/GenBank/DDBJ whole genome shotgun (WGS) entry which is preliminary data.</text>
</comment>
<organism evidence="1 2">
    <name type="scientific">Araneus ventricosus</name>
    <name type="common">Orbweaver spider</name>
    <name type="synonym">Epeira ventricosa</name>
    <dbReference type="NCBI Taxonomy" id="182803"/>
    <lineage>
        <taxon>Eukaryota</taxon>
        <taxon>Metazoa</taxon>
        <taxon>Ecdysozoa</taxon>
        <taxon>Arthropoda</taxon>
        <taxon>Chelicerata</taxon>
        <taxon>Arachnida</taxon>
        <taxon>Araneae</taxon>
        <taxon>Araneomorphae</taxon>
        <taxon>Entelegynae</taxon>
        <taxon>Araneoidea</taxon>
        <taxon>Araneidae</taxon>
        <taxon>Araneus</taxon>
    </lineage>
</organism>
<protein>
    <submittedName>
        <fullName evidence="1">Uncharacterized protein</fullName>
    </submittedName>
</protein>
<keyword evidence="2" id="KW-1185">Reference proteome</keyword>
<evidence type="ECO:0000313" key="2">
    <source>
        <dbReference type="Proteomes" id="UP000499080"/>
    </source>
</evidence>
<dbReference type="AlphaFoldDB" id="A0A4Y2LBN6"/>
<dbReference type="Proteomes" id="UP000499080">
    <property type="component" value="Unassembled WGS sequence"/>
</dbReference>
<dbReference type="EMBL" id="BGPR01005556">
    <property type="protein sequence ID" value="GBN11263.1"/>
    <property type="molecule type" value="Genomic_DNA"/>
</dbReference>
<accession>A0A4Y2LBN6</accession>
<gene>
    <name evidence="1" type="ORF">AVEN_268834_1</name>
</gene>
<proteinExistence type="predicted"/>
<name>A0A4Y2LBN6_ARAVE</name>